<organism evidence="1 2">
    <name type="scientific">Trifolium medium</name>
    <dbReference type="NCBI Taxonomy" id="97028"/>
    <lineage>
        <taxon>Eukaryota</taxon>
        <taxon>Viridiplantae</taxon>
        <taxon>Streptophyta</taxon>
        <taxon>Embryophyta</taxon>
        <taxon>Tracheophyta</taxon>
        <taxon>Spermatophyta</taxon>
        <taxon>Magnoliopsida</taxon>
        <taxon>eudicotyledons</taxon>
        <taxon>Gunneridae</taxon>
        <taxon>Pentapetalae</taxon>
        <taxon>rosids</taxon>
        <taxon>fabids</taxon>
        <taxon>Fabales</taxon>
        <taxon>Fabaceae</taxon>
        <taxon>Papilionoideae</taxon>
        <taxon>50 kb inversion clade</taxon>
        <taxon>NPAAA clade</taxon>
        <taxon>Hologalegina</taxon>
        <taxon>IRL clade</taxon>
        <taxon>Trifolieae</taxon>
        <taxon>Trifolium</taxon>
    </lineage>
</organism>
<feature type="non-terminal residue" evidence="1">
    <location>
        <position position="89"/>
    </location>
</feature>
<dbReference type="Proteomes" id="UP000265520">
    <property type="component" value="Unassembled WGS sequence"/>
</dbReference>
<name>A0A392SRD6_9FABA</name>
<evidence type="ECO:0000313" key="1">
    <source>
        <dbReference type="EMBL" id="MCI51259.1"/>
    </source>
</evidence>
<sequence>MSVLLNPGIAPKFGCPNQPLNIPHRQPPSTIYYYNRLWNDPDYPGGVVSKKQLASKFRPAHLLDPTAVRFVKRATLYGVGNDLKVKPLA</sequence>
<accession>A0A392SRD6</accession>
<keyword evidence="2" id="KW-1185">Reference proteome</keyword>
<reference evidence="1 2" key="1">
    <citation type="journal article" date="2018" name="Front. Plant Sci.">
        <title>Red Clover (Trifolium pratense) and Zigzag Clover (T. medium) - A Picture of Genomic Similarities and Differences.</title>
        <authorList>
            <person name="Dluhosova J."/>
            <person name="Istvanek J."/>
            <person name="Nedelnik J."/>
            <person name="Repkova J."/>
        </authorList>
    </citation>
    <scope>NUCLEOTIDE SEQUENCE [LARGE SCALE GENOMIC DNA]</scope>
    <source>
        <strain evidence="2">cv. 10/8</strain>
        <tissue evidence="1">Leaf</tissue>
    </source>
</reference>
<proteinExistence type="predicted"/>
<dbReference type="AlphaFoldDB" id="A0A392SRD6"/>
<evidence type="ECO:0000313" key="2">
    <source>
        <dbReference type="Proteomes" id="UP000265520"/>
    </source>
</evidence>
<comment type="caution">
    <text evidence="1">The sequence shown here is derived from an EMBL/GenBank/DDBJ whole genome shotgun (WGS) entry which is preliminary data.</text>
</comment>
<protein>
    <submittedName>
        <fullName evidence="1">DUF674 family protein</fullName>
    </submittedName>
</protein>
<dbReference type="EMBL" id="LXQA010429143">
    <property type="protein sequence ID" value="MCI51259.1"/>
    <property type="molecule type" value="Genomic_DNA"/>
</dbReference>